<dbReference type="PANTHER" id="PTHR40079:SF4">
    <property type="entry name" value="GH26 DOMAIN-CONTAINING PROTEIN-RELATED"/>
    <property type="match status" value="1"/>
</dbReference>
<gene>
    <name evidence="7" type="ORF">GGQ80_000129</name>
</gene>
<dbReference type="InterPro" id="IPR022790">
    <property type="entry name" value="GH26_dom"/>
</dbReference>
<dbReference type="PROSITE" id="PS51764">
    <property type="entry name" value="GH26"/>
    <property type="match status" value="1"/>
</dbReference>
<dbReference type="GO" id="GO:0016985">
    <property type="term" value="F:mannan endo-1,4-beta-mannosidase activity"/>
    <property type="evidence" value="ECO:0007669"/>
    <property type="project" value="InterPro"/>
</dbReference>
<evidence type="ECO:0000256" key="1">
    <source>
        <dbReference type="ARBA" id="ARBA00007754"/>
    </source>
</evidence>
<feature type="domain" description="GH26" evidence="6">
    <location>
        <begin position="1"/>
        <end position="323"/>
    </location>
</feature>
<feature type="signal peptide" evidence="5">
    <location>
        <begin position="1"/>
        <end position="23"/>
    </location>
</feature>
<name>A0A840EZ14_9SPHN</name>
<dbReference type="InterPro" id="IPR000805">
    <property type="entry name" value="Glyco_hydro_26"/>
</dbReference>
<feature type="active site" description="Proton donor" evidence="4">
    <location>
        <position position="137"/>
    </location>
</feature>
<dbReference type="Gene3D" id="3.20.20.80">
    <property type="entry name" value="Glycosidases"/>
    <property type="match status" value="1"/>
</dbReference>
<sequence>MAAKAIAALVAVMAATAPAVAYAREAQMFVYRGAGCTGRDRIASFEKLIGRPVDGVAEFTEITDWSHMISSVNWAQGCWAQRRGLGLSQSVPMLMQGGSGTTLQQGAKGAYDQHFVDLGKLLVAKGKADAYLRIGWEFNGGWYPWAAAQNPVAWKAYFRRIVAAFRRVPGQRFRIVWNPAQGEQQIAPDKLWPGDDVVDVVGLDLYNQSWRPQDYLLPTVRWNNLKTMPYGLDWAASFAAAHRKPLALPEWGTGTRPDGHGWGDDALFINNMAAWIRSHNVLYHAYWDYNAGDYNAELSTGRQPKAAVAFRNAFAHRQGVARR</sequence>
<comment type="caution">
    <text evidence="7">The sequence shown here is derived from an EMBL/GenBank/DDBJ whole genome shotgun (WGS) entry which is preliminary data.</text>
</comment>
<accession>A0A840EZ14</accession>
<keyword evidence="5" id="KW-0732">Signal</keyword>
<reference evidence="7 8" key="1">
    <citation type="submission" date="2020-08" db="EMBL/GenBank/DDBJ databases">
        <title>Genomic Encyclopedia of Type Strains, Phase IV (KMG-IV): sequencing the most valuable type-strain genomes for metagenomic binning, comparative biology and taxonomic classification.</title>
        <authorList>
            <person name="Goeker M."/>
        </authorList>
    </citation>
    <scope>NUCLEOTIDE SEQUENCE [LARGE SCALE GENOMIC DNA]</scope>
    <source>
        <strain evidence="7 8">YC6723</strain>
    </source>
</reference>
<evidence type="ECO:0000256" key="5">
    <source>
        <dbReference type="SAM" id="SignalP"/>
    </source>
</evidence>
<dbReference type="Pfam" id="PF02156">
    <property type="entry name" value="Glyco_hydro_26"/>
    <property type="match status" value="1"/>
</dbReference>
<evidence type="ECO:0000256" key="2">
    <source>
        <dbReference type="ARBA" id="ARBA00022801"/>
    </source>
</evidence>
<dbReference type="AlphaFoldDB" id="A0A840EZ14"/>
<evidence type="ECO:0000256" key="3">
    <source>
        <dbReference type="ARBA" id="ARBA00023295"/>
    </source>
</evidence>
<evidence type="ECO:0000259" key="6">
    <source>
        <dbReference type="PROSITE" id="PS51764"/>
    </source>
</evidence>
<organism evidence="7 8">
    <name type="scientific">Sphingomonas jinjuensis</name>
    <dbReference type="NCBI Taxonomy" id="535907"/>
    <lineage>
        <taxon>Bacteria</taxon>
        <taxon>Pseudomonadati</taxon>
        <taxon>Pseudomonadota</taxon>
        <taxon>Alphaproteobacteria</taxon>
        <taxon>Sphingomonadales</taxon>
        <taxon>Sphingomonadaceae</taxon>
        <taxon>Sphingomonas</taxon>
    </lineage>
</organism>
<keyword evidence="3 4" id="KW-0326">Glycosidase</keyword>
<protein>
    <recommendedName>
        <fullName evidence="6">GH26 domain-containing protein</fullName>
    </recommendedName>
</protein>
<comment type="similarity">
    <text evidence="1 4">Belongs to the glycosyl hydrolase 26 family.</text>
</comment>
<evidence type="ECO:0000256" key="4">
    <source>
        <dbReference type="PROSITE-ProRule" id="PRU01100"/>
    </source>
</evidence>
<dbReference type="PANTHER" id="PTHR40079">
    <property type="entry name" value="MANNAN ENDO-1,4-BETA-MANNOSIDASE E-RELATED"/>
    <property type="match status" value="1"/>
</dbReference>
<feature type="active site" description="Nucleophile" evidence="4">
    <location>
        <position position="250"/>
    </location>
</feature>
<evidence type="ECO:0000313" key="8">
    <source>
        <dbReference type="Proteomes" id="UP000529795"/>
    </source>
</evidence>
<keyword evidence="2 4" id="KW-0378">Hydrolase</keyword>
<dbReference type="InterPro" id="IPR017853">
    <property type="entry name" value="GH"/>
</dbReference>
<dbReference type="SUPFAM" id="SSF51445">
    <property type="entry name" value="(Trans)glycosidases"/>
    <property type="match status" value="1"/>
</dbReference>
<dbReference type="RefSeq" id="WP_183981770.1">
    <property type="nucleotide sequence ID" value="NZ_JACIEV010000001.1"/>
</dbReference>
<dbReference type="EMBL" id="JACIEV010000001">
    <property type="protein sequence ID" value="MBB4152253.1"/>
    <property type="molecule type" value="Genomic_DNA"/>
</dbReference>
<keyword evidence="8" id="KW-1185">Reference proteome</keyword>
<evidence type="ECO:0000313" key="7">
    <source>
        <dbReference type="EMBL" id="MBB4152253.1"/>
    </source>
</evidence>
<dbReference type="GO" id="GO:0006080">
    <property type="term" value="P:substituted mannan metabolic process"/>
    <property type="evidence" value="ECO:0007669"/>
    <property type="project" value="InterPro"/>
</dbReference>
<proteinExistence type="inferred from homology"/>
<dbReference type="Proteomes" id="UP000529795">
    <property type="component" value="Unassembled WGS sequence"/>
</dbReference>
<feature type="chain" id="PRO_5032916327" description="GH26 domain-containing protein" evidence="5">
    <location>
        <begin position="24"/>
        <end position="323"/>
    </location>
</feature>